<evidence type="ECO:0000313" key="1">
    <source>
        <dbReference type="EMBL" id="RMV12648.1"/>
    </source>
</evidence>
<reference evidence="1 2" key="1">
    <citation type="submission" date="2018-08" db="EMBL/GenBank/DDBJ databases">
        <title>Recombination of ecologically and evolutionarily significant loci maintains genetic cohesion in the Pseudomonas syringae species complex.</title>
        <authorList>
            <person name="Dillon M."/>
            <person name="Thakur S."/>
            <person name="Almeida R.N.D."/>
            <person name="Weir B.S."/>
            <person name="Guttman D.S."/>
        </authorList>
    </citation>
    <scope>NUCLEOTIDE SEQUENCE [LARGE SCALE GENOMIC DNA]</scope>
    <source>
        <strain evidence="1 2">ICMP 11895</strain>
    </source>
</reference>
<organism evidence="1 2">
    <name type="scientific">Pseudomonas savastanoi</name>
    <name type="common">Pseudomonas syringae pv. savastanoi</name>
    <dbReference type="NCBI Taxonomy" id="29438"/>
    <lineage>
        <taxon>Bacteria</taxon>
        <taxon>Pseudomonadati</taxon>
        <taxon>Pseudomonadota</taxon>
        <taxon>Gammaproteobacteria</taxon>
        <taxon>Pseudomonadales</taxon>
        <taxon>Pseudomonadaceae</taxon>
        <taxon>Pseudomonas</taxon>
    </lineage>
</organism>
<comment type="caution">
    <text evidence="1">The sequence shown here is derived from an EMBL/GenBank/DDBJ whole genome shotgun (WGS) entry which is preliminary data.</text>
</comment>
<accession>A0A3M6A1B0</accession>
<evidence type="ECO:0000313" key="2">
    <source>
        <dbReference type="Proteomes" id="UP000272241"/>
    </source>
</evidence>
<dbReference type="AlphaFoldDB" id="A0A3M6A1B0"/>
<gene>
    <name evidence="1" type="ORF">ALP15_102404</name>
</gene>
<dbReference type="Proteomes" id="UP000272241">
    <property type="component" value="Unassembled WGS sequence"/>
</dbReference>
<protein>
    <submittedName>
        <fullName evidence="1">Uncharacterized protein</fullName>
    </submittedName>
</protein>
<name>A0A3M6A1B0_PSESS</name>
<sequence>MRRHLQITGLLIIEHAFEVGDGLCIVRCTHGAVGCVLNFTRLESGAAVDPFELVQRATIVARLAEEIGNLHFIAGLQFARIASFLQTLQCLTRLAHRCVQGSLLAQGQITHGECLSEVLTRTVLIAQALTHLSALDEQGGVVAIERQCFGSRRARFGILPLGNQGADQQLSVSHLFRKTANSLPRLADSGVVISACQCLITRGCLIDCCLFLNRLPTTSQNRLRADCLLCIVDGQLCFVQTLLTLQRLDQHHAVIKIFRCLCDGLARMVCRAVVVAIGIRTQRLIALQIARFWASLGEALRVISSVFVAFGQGNQIAQLIGIRTLTQRFARLGDGQVVVLAVVGHVGFVGDGIGGSGQRQGQCFRLAERCNKTQAAHQQRQDEGALHSGCSV</sequence>
<dbReference type="EMBL" id="RBUO01000359">
    <property type="protein sequence ID" value="RMV12648.1"/>
    <property type="molecule type" value="Genomic_DNA"/>
</dbReference>
<proteinExistence type="predicted"/>